<dbReference type="AlphaFoldDB" id="A0A166ANA4"/>
<evidence type="ECO:0000259" key="1">
    <source>
        <dbReference type="Pfam" id="PF13358"/>
    </source>
</evidence>
<dbReference type="OrthoDB" id="2266637at2759"/>
<evidence type="ECO:0000259" key="2">
    <source>
        <dbReference type="Pfam" id="PF13592"/>
    </source>
</evidence>
<dbReference type="PANTHER" id="PTHR46564">
    <property type="entry name" value="TRANSPOSASE"/>
    <property type="match status" value="1"/>
</dbReference>
<name>A0A166ANA4_9AGAM</name>
<dbReference type="GO" id="GO:0003676">
    <property type="term" value="F:nucleic acid binding"/>
    <property type="evidence" value="ECO:0007669"/>
    <property type="project" value="InterPro"/>
</dbReference>
<dbReference type="Pfam" id="PF13358">
    <property type="entry name" value="DDE_3"/>
    <property type="match status" value="1"/>
</dbReference>
<dbReference type="InterPro" id="IPR047655">
    <property type="entry name" value="Transpos_IS630-like"/>
</dbReference>
<dbReference type="STRING" id="436010.A0A166ANA4"/>
<evidence type="ECO:0000313" key="3">
    <source>
        <dbReference type="EMBL" id="KZP11787.1"/>
    </source>
</evidence>
<dbReference type="InterPro" id="IPR025959">
    <property type="entry name" value="Winged_HTH_dom"/>
</dbReference>
<dbReference type="NCBIfam" id="NF033545">
    <property type="entry name" value="transpos_IS630"/>
    <property type="match status" value="1"/>
</dbReference>
<dbReference type="SUPFAM" id="SSF46689">
    <property type="entry name" value="Homeodomain-like"/>
    <property type="match status" value="1"/>
</dbReference>
<dbReference type="InterPro" id="IPR036397">
    <property type="entry name" value="RNaseH_sf"/>
</dbReference>
<keyword evidence="4" id="KW-1185">Reference proteome</keyword>
<proteinExistence type="predicted"/>
<dbReference type="PANTHER" id="PTHR46564:SF1">
    <property type="entry name" value="TRANSPOSASE"/>
    <property type="match status" value="1"/>
</dbReference>
<reference evidence="3 4" key="1">
    <citation type="journal article" date="2016" name="Mol. Biol. Evol.">
        <title>Comparative Genomics of Early-Diverging Mushroom-Forming Fungi Provides Insights into the Origins of Lignocellulose Decay Capabilities.</title>
        <authorList>
            <person name="Nagy L.G."/>
            <person name="Riley R."/>
            <person name="Tritt A."/>
            <person name="Adam C."/>
            <person name="Daum C."/>
            <person name="Floudas D."/>
            <person name="Sun H."/>
            <person name="Yadav J.S."/>
            <person name="Pangilinan J."/>
            <person name="Larsson K.H."/>
            <person name="Matsuura K."/>
            <person name="Barry K."/>
            <person name="Labutti K."/>
            <person name="Kuo R."/>
            <person name="Ohm R.A."/>
            <person name="Bhattacharya S.S."/>
            <person name="Shirouzu T."/>
            <person name="Yoshinaga Y."/>
            <person name="Martin F.M."/>
            <person name="Grigoriev I.V."/>
            <person name="Hibbett D.S."/>
        </authorList>
    </citation>
    <scope>NUCLEOTIDE SEQUENCE [LARGE SCALE GENOMIC DNA]</scope>
    <source>
        <strain evidence="3 4">CBS 109695</strain>
    </source>
</reference>
<evidence type="ECO:0000313" key="4">
    <source>
        <dbReference type="Proteomes" id="UP000076532"/>
    </source>
</evidence>
<dbReference type="EMBL" id="KV417657">
    <property type="protein sequence ID" value="KZP11787.1"/>
    <property type="molecule type" value="Genomic_DNA"/>
</dbReference>
<dbReference type="Gene3D" id="3.30.420.10">
    <property type="entry name" value="Ribonuclease H-like superfamily/Ribonuclease H"/>
    <property type="match status" value="1"/>
</dbReference>
<dbReference type="Pfam" id="PF13592">
    <property type="entry name" value="HTH_33"/>
    <property type="match status" value="1"/>
</dbReference>
<accession>A0A166ANA4</accession>
<protein>
    <recommendedName>
        <fullName evidence="5">Tc1-like transposase DDE domain-containing protein</fullName>
    </recommendedName>
</protein>
<dbReference type="InterPro" id="IPR038717">
    <property type="entry name" value="Tc1-like_DDE_dom"/>
</dbReference>
<evidence type="ECO:0008006" key="5">
    <source>
        <dbReference type="Google" id="ProtNLM"/>
    </source>
</evidence>
<feature type="domain" description="Winged helix-turn helix" evidence="2">
    <location>
        <begin position="89"/>
        <end position="138"/>
    </location>
</feature>
<organism evidence="3 4">
    <name type="scientific">Athelia psychrophila</name>
    <dbReference type="NCBI Taxonomy" id="1759441"/>
    <lineage>
        <taxon>Eukaryota</taxon>
        <taxon>Fungi</taxon>
        <taxon>Dikarya</taxon>
        <taxon>Basidiomycota</taxon>
        <taxon>Agaricomycotina</taxon>
        <taxon>Agaricomycetes</taxon>
        <taxon>Agaricomycetidae</taxon>
        <taxon>Atheliales</taxon>
        <taxon>Atheliaceae</taxon>
        <taxon>Athelia</taxon>
    </lineage>
</organism>
<feature type="domain" description="Tc1-like transposase DDE" evidence="1">
    <location>
        <begin position="151"/>
        <end position="255"/>
    </location>
</feature>
<dbReference type="Proteomes" id="UP000076532">
    <property type="component" value="Unassembled WGS sequence"/>
</dbReference>
<dbReference type="InterPro" id="IPR009057">
    <property type="entry name" value="Homeodomain-like_sf"/>
</dbReference>
<sequence length="263" mass="30590">MARGKPYSDDLREVIISLARHLDIDSIVRYTEGRCTYRSIARLLAEYRQKGLISRRRTAKDLRGAKRSLTAVDVQFLQGTVRHKPDVYLDEMRELLEKRRGTTVDDSTIWRALKRSGFTMKKLTREALERSEEKRAAYRYQYGTQYTPEQTVFVDESSFDRRTAVRGRAWALSGEQATRKAFFVRGRRYSLLPALSLDGILYAKVVEGSFTTALFRDFLEGLLDQMQPFPARNSVIIMDNARIHKDPRLIDLIHARSVLYFHM</sequence>
<gene>
    <name evidence="3" type="ORF">FIBSPDRAFT_986651</name>
</gene>